<keyword evidence="8" id="KW-1185">Reference proteome</keyword>
<dbReference type="Gene3D" id="3.90.1150.10">
    <property type="entry name" value="Aspartate Aminotransferase, domain 1"/>
    <property type="match status" value="1"/>
</dbReference>
<dbReference type="GO" id="GO:0008483">
    <property type="term" value="F:transaminase activity"/>
    <property type="evidence" value="ECO:0007669"/>
    <property type="project" value="UniProtKB-KW"/>
</dbReference>
<dbReference type="InterPro" id="IPR015421">
    <property type="entry name" value="PyrdxlP-dep_Trfase_major"/>
</dbReference>
<dbReference type="EMBL" id="JBHRYR010000003">
    <property type="protein sequence ID" value="MFC3853728.1"/>
    <property type="molecule type" value="Genomic_DNA"/>
</dbReference>
<evidence type="ECO:0000256" key="4">
    <source>
        <dbReference type="ARBA" id="ARBA00022679"/>
    </source>
</evidence>
<sequence length="425" mass="45523">MKVFEQLESDIRGYCRLYPTVFKSASNARQVDEAGKSYIDFFAGAGVLNFGHNNLLMKKAIIEFIEADGVAHSLDTYTTAKRDFLEAFHKTILQPRGMNHKMQFMGPTGTNAVETALKLARKVTGRRTVVAFTHGFHGMTLGALAATTNSYFRNAAGVPLEHVRHEPFGCNKPCQGCTLGCGVGAVDRLRSLYADSSSGLEPPAAFLVEPIQAEGGVNVASKEWLLAIQTLAHDLGALLIFDDIQAGCGRTGQYFSFDGMGLDPDIVTLAKGIGGFGTPLAMNLVKPEHDKHWSPGEHTGTFRGQGLSFVAGKVGLSYFDNDDLMNDVKRKGAQMQEHLEGLVETFGSGRFQVRGKGMMQALDLGDGALAKQVAANCFERGLLLGACGTGGKVIKMIPPLTIPDADLSEGLSLFTAALQDALEAA</sequence>
<evidence type="ECO:0000256" key="1">
    <source>
        <dbReference type="ARBA" id="ARBA00001933"/>
    </source>
</evidence>
<name>A0ABV7ZZ00_9GAMM</name>
<dbReference type="CDD" id="cd00610">
    <property type="entry name" value="OAT_like"/>
    <property type="match status" value="1"/>
</dbReference>
<dbReference type="InterPro" id="IPR004637">
    <property type="entry name" value="Dat"/>
</dbReference>
<evidence type="ECO:0000256" key="6">
    <source>
        <dbReference type="RuleBase" id="RU003560"/>
    </source>
</evidence>
<dbReference type="Gene3D" id="3.40.640.10">
    <property type="entry name" value="Type I PLP-dependent aspartate aminotransferase-like (Major domain)"/>
    <property type="match status" value="1"/>
</dbReference>
<evidence type="ECO:0000256" key="2">
    <source>
        <dbReference type="ARBA" id="ARBA00008954"/>
    </source>
</evidence>
<dbReference type="InterPro" id="IPR049704">
    <property type="entry name" value="Aminotrans_3_PPA_site"/>
</dbReference>
<gene>
    <name evidence="7" type="ORF">ACFOOG_12865</name>
</gene>
<keyword evidence="4" id="KW-0808">Transferase</keyword>
<protein>
    <submittedName>
        <fullName evidence="7">Aspartate aminotransferase family protein</fullName>
    </submittedName>
</protein>
<reference evidence="8" key="1">
    <citation type="journal article" date="2019" name="Int. J. Syst. Evol. Microbiol.">
        <title>The Global Catalogue of Microorganisms (GCM) 10K type strain sequencing project: providing services to taxonomists for standard genome sequencing and annotation.</title>
        <authorList>
            <consortium name="The Broad Institute Genomics Platform"/>
            <consortium name="The Broad Institute Genome Sequencing Center for Infectious Disease"/>
            <person name="Wu L."/>
            <person name="Ma J."/>
        </authorList>
    </citation>
    <scope>NUCLEOTIDE SEQUENCE [LARGE SCALE GENOMIC DNA]</scope>
    <source>
        <strain evidence="8">IBRC 10765</strain>
    </source>
</reference>
<comment type="similarity">
    <text evidence="2 6">Belongs to the class-III pyridoxal-phosphate-dependent aminotransferase family.</text>
</comment>
<organism evidence="7 8">
    <name type="scientific">Saccharospirillum mangrovi</name>
    <dbReference type="NCBI Taxonomy" id="2161747"/>
    <lineage>
        <taxon>Bacteria</taxon>
        <taxon>Pseudomonadati</taxon>
        <taxon>Pseudomonadota</taxon>
        <taxon>Gammaproteobacteria</taxon>
        <taxon>Oceanospirillales</taxon>
        <taxon>Saccharospirillaceae</taxon>
        <taxon>Saccharospirillum</taxon>
    </lineage>
</organism>
<evidence type="ECO:0000256" key="3">
    <source>
        <dbReference type="ARBA" id="ARBA00022576"/>
    </source>
</evidence>
<dbReference type="RefSeq" id="WP_380697156.1">
    <property type="nucleotide sequence ID" value="NZ_JBHRYR010000003.1"/>
</dbReference>
<evidence type="ECO:0000313" key="7">
    <source>
        <dbReference type="EMBL" id="MFC3853728.1"/>
    </source>
</evidence>
<comment type="caution">
    <text evidence="7">The sequence shown here is derived from an EMBL/GenBank/DDBJ whole genome shotgun (WGS) entry which is preliminary data.</text>
</comment>
<dbReference type="SUPFAM" id="SSF53383">
    <property type="entry name" value="PLP-dependent transferases"/>
    <property type="match status" value="1"/>
</dbReference>
<comment type="cofactor">
    <cofactor evidence="1">
        <name>pyridoxal 5'-phosphate</name>
        <dbReference type="ChEBI" id="CHEBI:597326"/>
    </cofactor>
</comment>
<dbReference type="InterPro" id="IPR015422">
    <property type="entry name" value="PyrdxlP-dep_Trfase_small"/>
</dbReference>
<dbReference type="InterPro" id="IPR015424">
    <property type="entry name" value="PyrdxlP-dep_Trfase"/>
</dbReference>
<evidence type="ECO:0000256" key="5">
    <source>
        <dbReference type="ARBA" id="ARBA00022898"/>
    </source>
</evidence>
<accession>A0ABV7ZZ00</accession>
<dbReference type="PIRSF" id="PIRSF000521">
    <property type="entry name" value="Transaminase_4ab_Lys_Orn"/>
    <property type="match status" value="1"/>
</dbReference>
<dbReference type="Pfam" id="PF00202">
    <property type="entry name" value="Aminotran_3"/>
    <property type="match status" value="1"/>
</dbReference>
<proteinExistence type="inferred from homology"/>
<keyword evidence="3 7" id="KW-0032">Aminotransferase</keyword>
<evidence type="ECO:0000313" key="8">
    <source>
        <dbReference type="Proteomes" id="UP001595617"/>
    </source>
</evidence>
<dbReference type="NCBIfam" id="NF006733">
    <property type="entry name" value="PRK09264.1"/>
    <property type="match status" value="1"/>
</dbReference>
<dbReference type="PANTHER" id="PTHR43552">
    <property type="entry name" value="DIAMINOBUTYRATE--2-OXOGLUTARATE AMINOTRANSFERASE"/>
    <property type="match status" value="1"/>
</dbReference>
<keyword evidence="5 6" id="KW-0663">Pyridoxal phosphate</keyword>
<dbReference type="PROSITE" id="PS00600">
    <property type="entry name" value="AA_TRANSFER_CLASS_3"/>
    <property type="match status" value="1"/>
</dbReference>
<dbReference type="InterPro" id="IPR005814">
    <property type="entry name" value="Aminotrans_3"/>
</dbReference>
<dbReference type="PANTHER" id="PTHR43552:SF2">
    <property type="entry name" value="DIAMINOBUTYRATE--2-OXOGLUTARATE TRANSAMINASE"/>
    <property type="match status" value="1"/>
</dbReference>
<dbReference type="Proteomes" id="UP001595617">
    <property type="component" value="Unassembled WGS sequence"/>
</dbReference>